<comment type="pathway">
    <text evidence="5">Polyol metabolism; glycerol fermentation; glycerone phosphate from glycerol (oxidative route): step 1/2.</text>
</comment>
<feature type="binding site" evidence="9">
    <location>
        <position position="257"/>
    </location>
    <ligand>
        <name>glycerol</name>
        <dbReference type="ChEBI" id="CHEBI:17754"/>
    </ligand>
</feature>
<dbReference type="OrthoDB" id="5198708at2"/>
<dbReference type="EMBL" id="FQXV01000021">
    <property type="protein sequence ID" value="SHI23588.1"/>
    <property type="molecule type" value="Genomic_DNA"/>
</dbReference>
<evidence type="ECO:0000256" key="10">
    <source>
        <dbReference type="PIRSR" id="PIRSR000112-2"/>
    </source>
</evidence>
<feature type="binding site" evidence="11">
    <location>
        <position position="130"/>
    </location>
    <ligand>
        <name>NAD(+)</name>
        <dbReference type="ChEBI" id="CHEBI:57540"/>
    </ligand>
</feature>
<feature type="binding site" evidence="11">
    <location>
        <position position="128"/>
    </location>
    <ligand>
        <name>NAD(+)</name>
        <dbReference type="ChEBI" id="CHEBI:57540"/>
    </ligand>
</feature>
<feature type="binding site" evidence="11">
    <location>
        <begin position="119"/>
        <end position="122"/>
    </location>
    <ligand>
        <name>NAD(+)</name>
        <dbReference type="ChEBI" id="CHEBI:57540"/>
    </ligand>
</feature>
<dbReference type="Pfam" id="PF00465">
    <property type="entry name" value="Fe-ADH"/>
    <property type="match status" value="1"/>
</dbReference>
<evidence type="ECO:0000256" key="6">
    <source>
        <dbReference type="ARBA" id="ARBA00039147"/>
    </source>
</evidence>
<keyword evidence="4 11" id="KW-0520">NAD</keyword>
<evidence type="ECO:0000256" key="11">
    <source>
        <dbReference type="PIRSR" id="PIRSR000112-3"/>
    </source>
</evidence>
<protein>
    <recommendedName>
        <fullName evidence="7">Glycerol dehydrogenase</fullName>
        <ecNumber evidence="6">1.1.1.6</ecNumber>
    </recommendedName>
</protein>
<feature type="binding site" evidence="9">
    <location>
        <position position="174"/>
    </location>
    <ligand>
        <name>glycerol</name>
        <dbReference type="ChEBI" id="CHEBI:17754"/>
    </ligand>
</feature>
<gene>
    <name evidence="13" type="ORF">SAMN02745823_03743</name>
</gene>
<evidence type="ECO:0000256" key="1">
    <source>
        <dbReference type="ARBA" id="ARBA00007358"/>
    </source>
</evidence>
<keyword evidence="3" id="KW-0560">Oxidoreductase</keyword>
<name>A0A1M5ZHB7_9FIRM</name>
<dbReference type="GO" id="GO:0046872">
    <property type="term" value="F:metal ion binding"/>
    <property type="evidence" value="ECO:0007669"/>
    <property type="project" value="UniProtKB-KW"/>
</dbReference>
<evidence type="ECO:0000313" key="14">
    <source>
        <dbReference type="Proteomes" id="UP000183995"/>
    </source>
</evidence>
<evidence type="ECO:0000259" key="12">
    <source>
        <dbReference type="Pfam" id="PF00465"/>
    </source>
</evidence>
<evidence type="ECO:0000256" key="4">
    <source>
        <dbReference type="ARBA" id="ARBA00023027"/>
    </source>
</evidence>
<sequence length="368" mass="37681">MGFSTQIFGAPGRYVQGAGAITEIGAHAGALGGRVLVVGGKTGLAATRQGRETGFSSSGVSQLEELFGGEASDREIDRLTCLGRQNGCDLLMASGGGKAIDAVKAAAEDLGVPAIIVPTVASNDAPCSALSVVYNEDGSFSRLRPLKRSPGLVLVDTEIIARAPVRTLVAGMGDALATWFEADACQKAYALNNFGGHISAPALALARLCLDTLLEHGAAAKAACENQAVTPAFEKVVEANTLLSGLGFESGGVGIAHALSEGFSAVPSLHRCLHGETVAFGLLVHLILEDRPAAVLNEIYAFCLSVGLPVTLADIGGAHLDRETLRRAAEASAAPGKPSHNMAFPVTGGVLYDAILTADALGRRLKAC</sequence>
<dbReference type="Proteomes" id="UP000183995">
    <property type="component" value="Unassembled WGS sequence"/>
</dbReference>
<dbReference type="PANTHER" id="PTHR43616:SF5">
    <property type="entry name" value="GLYCEROL DEHYDROGENASE 1"/>
    <property type="match status" value="1"/>
</dbReference>
<reference evidence="13 14" key="1">
    <citation type="submission" date="2016-11" db="EMBL/GenBank/DDBJ databases">
        <authorList>
            <person name="Jaros S."/>
            <person name="Januszkiewicz K."/>
            <person name="Wedrychowicz H."/>
        </authorList>
    </citation>
    <scope>NUCLEOTIDE SEQUENCE [LARGE SCALE GENOMIC DNA]</scope>
    <source>
        <strain evidence="13 14">DSM 10068</strain>
    </source>
</reference>
<dbReference type="InterPro" id="IPR018211">
    <property type="entry name" value="ADH_Fe_CS"/>
</dbReference>
<evidence type="ECO:0000256" key="7">
    <source>
        <dbReference type="ARBA" id="ARBA00040132"/>
    </source>
</evidence>
<dbReference type="RefSeq" id="WP_073082983.1">
    <property type="nucleotide sequence ID" value="NZ_FQXV01000021.1"/>
</dbReference>
<dbReference type="InterPro" id="IPR001670">
    <property type="entry name" value="ADH_Fe/GldA"/>
</dbReference>
<dbReference type="PANTHER" id="PTHR43616">
    <property type="entry name" value="GLYCEROL DEHYDROGENASE"/>
    <property type="match status" value="1"/>
</dbReference>
<accession>A0A1M5ZHB7</accession>
<dbReference type="Gene3D" id="3.40.50.1970">
    <property type="match status" value="1"/>
</dbReference>
<dbReference type="PROSITE" id="PS00913">
    <property type="entry name" value="ADH_IRON_1"/>
    <property type="match status" value="1"/>
</dbReference>
<keyword evidence="2 9" id="KW-0479">Metal-binding</keyword>
<proteinExistence type="inferred from homology"/>
<dbReference type="GO" id="GO:0005829">
    <property type="term" value="C:cytosol"/>
    <property type="evidence" value="ECO:0007669"/>
    <property type="project" value="TreeGrafter"/>
</dbReference>
<dbReference type="EC" id="1.1.1.6" evidence="6"/>
<organism evidence="13 14">
    <name type="scientific">Sporobacter termitidis DSM 10068</name>
    <dbReference type="NCBI Taxonomy" id="1123282"/>
    <lineage>
        <taxon>Bacteria</taxon>
        <taxon>Bacillati</taxon>
        <taxon>Bacillota</taxon>
        <taxon>Clostridia</taxon>
        <taxon>Eubacteriales</taxon>
        <taxon>Oscillospiraceae</taxon>
        <taxon>Sporobacter</taxon>
    </lineage>
</organism>
<dbReference type="SUPFAM" id="SSF56796">
    <property type="entry name" value="Dehydroquinate synthase-like"/>
    <property type="match status" value="1"/>
</dbReference>
<feature type="binding site" evidence="11">
    <location>
        <position position="134"/>
    </location>
    <ligand>
        <name>NAD(+)</name>
        <dbReference type="ChEBI" id="CHEBI:57540"/>
    </ligand>
</feature>
<comment type="catalytic activity">
    <reaction evidence="8">
        <text>glycerol + NAD(+) = dihydroxyacetone + NADH + H(+)</text>
        <dbReference type="Rhea" id="RHEA:13769"/>
        <dbReference type="ChEBI" id="CHEBI:15378"/>
        <dbReference type="ChEBI" id="CHEBI:16016"/>
        <dbReference type="ChEBI" id="CHEBI:17754"/>
        <dbReference type="ChEBI" id="CHEBI:57540"/>
        <dbReference type="ChEBI" id="CHEBI:57945"/>
        <dbReference type="EC" id="1.1.1.6"/>
    </reaction>
</comment>
<keyword evidence="9" id="KW-0862">Zinc</keyword>
<keyword evidence="14" id="KW-1185">Reference proteome</keyword>
<evidence type="ECO:0000256" key="9">
    <source>
        <dbReference type="PIRSR" id="PIRSR000112-1"/>
    </source>
</evidence>
<dbReference type="PIRSF" id="PIRSF000112">
    <property type="entry name" value="Glycerol_dehydrogenase"/>
    <property type="match status" value="1"/>
</dbReference>
<evidence type="ECO:0000256" key="8">
    <source>
        <dbReference type="ARBA" id="ARBA00049006"/>
    </source>
</evidence>
<dbReference type="STRING" id="1123282.SAMN02745823_03743"/>
<dbReference type="NCBIfam" id="NF006941">
    <property type="entry name" value="PRK09423.1"/>
    <property type="match status" value="1"/>
</dbReference>
<dbReference type="AlphaFoldDB" id="A0A1M5ZHB7"/>
<feature type="binding site" evidence="9">
    <location>
        <position position="274"/>
    </location>
    <ligand>
        <name>glycerol</name>
        <dbReference type="ChEBI" id="CHEBI:17754"/>
    </ligand>
</feature>
<comment type="similarity">
    <text evidence="1">Belongs to the iron-containing alcohol dehydrogenase family.</text>
</comment>
<feature type="binding site" evidence="10">
    <location>
        <position position="274"/>
    </location>
    <ligand>
        <name>Zn(2+)</name>
        <dbReference type="ChEBI" id="CHEBI:29105"/>
        <note>catalytic</note>
    </ligand>
</feature>
<evidence type="ECO:0000256" key="5">
    <source>
        <dbReference type="ARBA" id="ARBA00037918"/>
    </source>
</evidence>
<evidence type="ECO:0000256" key="2">
    <source>
        <dbReference type="ARBA" id="ARBA00022723"/>
    </source>
</evidence>
<dbReference type="InterPro" id="IPR016205">
    <property type="entry name" value="Glycerol_DH"/>
</dbReference>
<feature type="domain" description="Alcohol dehydrogenase iron-type/glycerol dehydrogenase GldA" evidence="12">
    <location>
        <begin position="11"/>
        <end position="157"/>
    </location>
</feature>
<comment type="cofactor">
    <cofactor evidence="9">
        <name>Zn(2+)</name>
        <dbReference type="ChEBI" id="CHEBI:29105"/>
    </cofactor>
    <text evidence="9">Binds 1 zinc ion per subunit.</text>
</comment>
<dbReference type="CDD" id="cd08170">
    <property type="entry name" value="GlyDH"/>
    <property type="match status" value="1"/>
</dbReference>
<evidence type="ECO:0000313" key="13">
    <source>
        <dbReference type="EMBL" id="SHI23588.1"/>
    </source>
</evidence>
<evidence type="ECO:0000256" key="3">
    <source>
        <dbReference type="ARBA" id="ARBA00023002"/>
    </source>
</evidence>
<dbReference type="GO" id="GO:0008888">
    <property type="term" value="F:glycerol dehydrogenase (NAD+) activity"/>
    <property type="evidence" value="ECO:0007669"/>
    <property type="project" value="UniProtKB-EC"/>
</dbReference>
<feature type="binding site" evidence="10">
    <location>
        <position position="124"/>
    </location>
    <ligand>
        <name>glycerol</name>
        <dbReference type="ChEBI" id="CHEBI:17754"/>
    </ligand>
</feature>
<dbReference type="Gene3D" id="1.20.1090.10">
    <property type="entry name" value="Dehydroquinate synthase-like - alpha domain"/>
    <property type="match status" value="1"/>
</dbReference>
<feature type="binding site" evidence="11">
    <location>
        <begin position="97"/>
        <end position="101"/>
    </location>
    <ligand>
        <name>NAD(+)</name>
        <dbReference type="ChEBI" id="CHEBI:57540"/>
    </ligand>
</feature>